<feature type="compositionally biased region" description="Basic and acidic residues" evidence="1">
    <location>
        <begin position="349"/>
        <end position="364"/>
    </location>
</feature>
<reference evidence="3 4" key="1">
    <citation type="submission" date="2020-11" db="EMBL/GenBank/DDBJ databases">
        <title>Kefir isolates.</title>
        <authorList>
            <person name="Marcisauskas S."/>
            <person name="Kim Y."/>
            <person name="Blasche S."/>
        </authorList>
    </citation>
    <scope>NUCLEOTIDE SEQUENCE [LARGE SCALE GENOMIC DNA]</scope>
    <source>
        <strain evidence="3 4">KR</strain>
    </source>
</reference>
<organism evidence="3 4">
    <name type="scientific">Rhodotorula mucilaginosa</name>
    <name type="common">Yeast</name>
    <name type="synonym">Rhodotorula rubra</name>
    <dbReference type="NCBI Taxonomy" id="5537"/>
    <lineage>
        <taxon>Eukaryota</taxon>
        <taxon>Fungi</taxon>
        <taxon>Dikarya</taxon>
        <taxon>Basidiomycota</taxon>
        <taxon>Pucciniomycotina</taxon>
        <taxon>Microbotryomycetes</taxon>
        <taxon>Sporidiobolales</taxon>
        <taxon>Sporidiobolaceae</taxon>
        <taxon>Rhodotorula</taxon>
    </lineage>
</organism>
<feature type="region of interest" description="Disordered" evidence="1">
    <location>
        <begin position="340"/>
        <end position="533"/>
    </location>
</feature>
<feature type="compositionally biased region" description="Basic and acidic residues" evidence="1">
    <location>
        <begin position="396"/>
        <end position="413"/>
    </location>
</feature>
<comment type="caution">
    <text evidence="3">The sequence shown here is derived from an EMBL/GenBank/DDBJ whole genome shotgun (WGS) entry which is preliminary data.</text>
</comment>
<feature type="region of interest" description="Disordered" evidence="1">
    <location>
        <begin position="557"/>
        <end position="622"/>
    </location>
</feature>
<evidence type="ECO:0000259" key="2">
    <source>
        <dbReference type="Pfam" id="PF08639"/>
    </source>
</evidence>
<accession>A0A9P7B8K2</accession>
<dbReference type="AlphaFoldDB" id="A0A9P7B8K2"/>
<evidence type="ECO:0000313" key="4">
    <source>
        <dbReference type="Proteomes" id="UP000777482"/>
    </source>
</evidence>
<dbReference type="OrthoDB" id="2527516at2759"/>
<feature type="compositionally biased region" description="Low complexity" evidence="1">
    <location>
        <begin position="590"/>
        <end position="607"/>
    </location>
</feature>
<protein>
    <recommendedName>
        <fullName evidence="2">DNA replication regulator Sld3 C-terminal domain-containing protein</fullName>
    </recommendedName>
</protein>
<feature type="compositionally biased region" description="Basic and acidic residues" evidence="1">
    <location>
        <begin position="500"/>
        <end position="510"/>
    </location>
</feature>
<feature type="compositionally biased region" description="Low complexity" evidence="1">
    <location>
        <begin position="461"/>
        <end position="472"/>
    </location>
</feature>
<dbReference type="EMBL" id="PUHQ01000012">
    <property type="protein sequence ID" value="KAG0664762.1"/>
    <property type="molecule type" value="Genomic_DNA"/>
</dbReference>
<feature type="region of interest" description="Disordered" evidence="1">
    <location>
        <begin position="144"/>
        <end position="184"/>
    </location>
</feature>
<dbReference type="InterPro" id="IPR013948">
    <property type="entry name" value="DNA_replication_reg_Sld3_C"/>
</dbReference>
<name>A0A9P7B8K2_RHOMI</name>
<feature type="domain" description="DNA replication regulator Sld3 C-terminal" evidence="2">
    <location>
        <begin position="77"/>
        <end position="457"/>
    </location>
</feature>
<sequence>MVTSTVLSKPRLLYALPTAPPIPFAARPTYPIRLPSRDLGEAYRATLWPGAEQTDVQQLAALEAFARLLISLLHDKTPADFNALIRQQVLPLQSFDKRWRSEIPATLDEPEISSPSQADDGERSTILRNYKLWTVAELRRLEEERKRRAKKGKERATDPESESQPGHSRGHDQDEDETGPLEVKPGKWIEAKELLETRLQALLLLGLLSLPITFQPERPKKGKKKKRAPELFAETLDPAMLLDFQTDRLQIWRVMQDVAEPNVAAIASGEQATAKEKEMKQIAVQRDVVQDWWADVVEPNFRTRVDATTLSHHRIKLFPASTSQADRLAQRLAPAPSPFKARSLLSLEKSARKREAKEGEKRVAESPTMKRLLRGAPSAAGQAGGDIFKVPSSRAGRKDSQTAEDSQAGKRDSQSSMVKSRPVIKSERSRPLPRGDSTAGATDVLQRRVVSLGKRTRPKQATAGASQAAAPAMGTVVLPDDDTTTEIVMRKRKRKSLSPKKLDPSARSSRDLILAPDTPVKASAPSSASFRNPFSRAPSLPSFAALGVAFRAGAAPPDDTFSSFRLPSPPPVPNAHVGSPGNWRSLLLPSGRSQGDDAGASAASNAGTKTPKRPPRVLVPDT</sequence>
<evidence type="ECO:0000313" key="3">
    <source>
        <dbReference type="EMBL" id="KAG0664762.1"/>
    </source>
</evidence>
<evidence type="ECO:0000256" key="1">
    <source>
        <dbReference type="SAM" id="MobiDB-lite"/>
    </source>
</evidence>
<dbReference type="Pfam" id="PF08639">
    <property type="entry name" value="Sld3_STD"/>
    <property type="match status" value="1"/>
</dbReference>
<proteinExistence type="predicted"/>
<dbReference type="Proteomes" id="UP000777482">
    <property type="component" value="Unassembled WGS sequence"/>
</dbReference>
<keyword evidence="4" id="KW-1185">Reference proteome</keyword>
<gene>
    <name evidence="3" type="ORF">C6P46_000899</name>
</gene>
<dbReference type="Gene3D" id="1.20.58.2130">
    <property type="match status" value="1"/>
</dbReference>